<dbReference type="EMBL" id="JABSTQ010010804">
    <property type="protein sequence ID" value="KAG0417768.1"/>
    <property type="molecule type" value="Genomic_DNA"/>
</dbReference>
<proteinExistence type="predicted"/>
<evidence type="ECO:0000313" key="2">
    <source>
        <dbReference type="Proteomes" id="UP000805193"/>
    </source>
</evidence>
<comment type="caution">
    <text evidence="1">The sequence shown here is derived from an EMBL/GenBank/DDBJ whole genome shotgun (WGS) entry which is preliminary data.</text>
</comment>
<dbReference type="Proteomes" id="UP000805193">
    <property type="component" value="Unassembled WGS sequence"/>
</dbReference>
<accession>A0AC60PDF3</accession>
<protein>
    <submittedName>
        <fullName evidence="1">Uncharacterized protein</fullName>
    </submittedName>
</protein>
<gene>
    <name evidence="1" type="ORF">HPB47_005371</name>
</gene>
<name>A0AC60PDF3_IXOPE</name>
<organism evidence="1 2">
    <name type="scientific">Ixodes persulcatus</name>
    <name type="common">Taiga tick</name>
    <dbReference type="NCBI Taxonomy" id="34615"/>
    <lineage>
        <taxon>Eukaryota</taxon>
        <taxon>Metazoa</taxon>
        <taxon>Ecdysozoa</taxon>
        <taxon>Arthropoda</taxon>
        <taxon>Chelicerata</taxon>
        <taxon>Arachnida</taxon>
        <taxon>Acari</taxon>
        <taxon>Parasitiformes</taxon>
        <taxon>Ixodida</taxon>
        <taxon>Ixodoidea</taxon>
        <taxon>Ixodidae</taxon>
        <taxon>Ixodinae</taxon>
        <taxon>Ixodes</taxon>
    </lineage>
</organism>
<keyword evidence="2" id="KW-1185">Reference proteome</keyword>
<evidence type="ECO:0000313" key="1">
    <source>
        <dbReference type="EMBL" id="KAG0417768.1"/>
    </source>
</evidence>
<sequence>MYPHYSPTVAVLGDSQVKYLHTRFVPSCRKFPTMFVSVSGGYIPDFHQEVDLLPPSVRIVILNVATNDLASHDPQPVRQHYLDLLHHIQTRPGIQLVVCSHVLPRIINRHLHFPNRRFTDAFNHRAEIFNRQLTDICMSTPGLFFYTHNLQACGLPRVLAADGLHPSFAGVDIMSRNLRALIPCLLRRTPRPQGASAPDLHWPTLGEATRMQHTEARRSQPCRNQPRGIRPHGNQRPN</sequence>
<reference evidence="1 2" key="1">
    <citation type="journal article" date="2020" name="Cell">
        <title>Large-Scale Comparative Analyses of Tick Genomes Elucidate Their Genetic Diversity and Vector Capacities.</title>
        <authorList>
            <consortium name="Tick Genome and Microbiome Consortium (TIGMIC)"/>
            <person name="Jia N."/>
            <person name="Wang J."/>
            <person name="Shi W."/>
            <person name="Du L."/>
            <person name="Sun Y."/>
            <person name="Zhan W."/>
            <person name="Jiang J.F."/>
            <person name="Wang Q."/>
            <person name="Zhang B."/>
            <person name="Ji P."/>
            <person name="Bell-Sakyi L."/>
            <person name="Cui X.M."/>
            <person name="Yuan T.T."/>
            <person name="Jiang B.G."/>
            <person name="Yang W.F."/>
            <person name="Lam T.T."/>
            <person name="Chang Q.C."/>
            <person name="Ding S.J."/>
            <person name="Wang X.J."/>
            <person name="Zhu J.G."/>
            <person name="Ruan X.D."/>
            <person name="Zhao L."/>
            <person name="Wei J.T."/>
            <person name="Ye R.Z."/>
            <person name="Que T.C."/>
            <person name="Du C.H."/>
            <person name="Zhou Y.H."/>
            <person name="Cheng J.X."/>
            <person name="Dai P.F."/>
            <person name="Guo W.B."/>
            <person name="Han X.H."/>
            <person name="Huang E.J."/>
            <person name="Li L.F."/>
            <person name="Wei W."/>
            <person name="Gao Y.C."/>
            <person name="Liu J.Z."/>
            <person name="Shao H.Z."/>
            <person name="Wang X."/>
            <person name="Wang C.C."/>
            <person name="Yang T.C."/>
            <person name="Huo Q.B."/>
            <person name="Li W."/>
            <person name="Chen H.Y."/>
            <person name="Chen S.E."/>
            <person name="Zhou L.G."/>
            <person name="Ni X.B."/>
            <person name="Tian J.H."/>
            <person name="Sheng Y."/>
            <person name="Liu T."/>
            <person name="Pan Y.S."/>
            <person name="Xia L.Y."/>
            <person name="Li J."/>
            <person name="Zhao F."/>
            <person name="Cao W.C."/>
        </authorList>
    </citation>
    <scope>NUCLEOTIDE SEQUENCE [LARGE SCALE GENOMIC DNA]</scope>
    <source>
        <strain evidence="1">Iper-2018</strain>
    </source>
</reference>